<dbReference type="SUPFAM" id="SSF53807">
    <property type="entry name" value="Helical backbone' metal receptor"/>
    <property type="match status" value="1"/>
</dbReference>
<evidence type="ECO:0000256" key="4">
    <source>
        <dbReference type="ARBA" id="ARBA00022729"/>
    </source>
</evidence>
<dbReference type="AlphaFoldDB" id="A0AAF1BP79"/>
<protein>
    <recommendedName>
        <fullName evidence="5">Fe/B12 periplasmic-binding domain-containing protein</fullName>
    </recommendedName>
</protein>
<dbReference type="Gene3D" id="3.40.50.1980">
    <property type="entry name" value="Nitrogenase molybdenum iron protein domain"/>
    <property type="match status" value="2"/>
</dbReference>
<comment type="similarity">
    <text evidence="2">Belongs to the bacterial solute-binding protein 8 family.</text>
</comment>
<evidence type="ECO:0000259" key="5">
    <source>
        <dbReference type="PROSITE" id="PS50983"/>
    </source>
</evidence>
<reference evidence="7" key="1">
    <citation type="submission" date="2017-09" db="EMBL/GenBank/DDBJ databases">
        <title>Bacterial strain isolated from the female urinary microbiota.</title>
        <authorList>
            <person name="Thomas-White K."/>
            <person name="Kumar N."/>
            <person name="Forster S."/>
            <person name="Putonti C."/>
            <person name="Lawley T."/>
            <person name="Wolfe A.J."/>
        </authorList>
    </citation>
    <scope>NUCLEOTIDE SEQUENCE [LARGE SCALE GENOMIC DNA]</scope>
    <source>
        <strain evidence="7">UMB0959</strain>
    </source>
</reference>
<proteinExistence type="inferred from homology"/>
<accession>A0AAF1BP79</accession>
<dbReference type="GO" id="GO:1901678">
    <property type="term" value="P:iron coordination entity transport"/>
    <property type="evidence" value="ECO:0007669"/>
    <property type="project" value="UniProtKB-ARBA"/>
</dbReference>
<evidence type="ECO:0000256" key="3">
    <source>
        <dbReference type="ARBA" id="ARBA00022448"/>
    </source>
</evidence>
<evidence type="ECO:0000313" key="7">
    <source>
        <dbReference type="Proteomes" id="UP000243626"/>
    </source>
</evidence>
<reference evidence="6 7" key="2">
    <citation type="submission" date="2023-10" db="EMBL/GenBank/DDBJ databases">
        <authorList>
            <person name="Choi B."/>
        </authorList>
    </citation>
    <scope>NUCLEOTIDE SEQUENCE [LARGE SCALE GENOMIC DNA]</scope>
    <source>
        <strain evidence="6 7">UMB0959</strain>
    </source>
</reference>
<dbReference type="RefSeq" id="WP_070623658.1">
    <property type="nucleotide sequence ID" value="NZ_CP136964.1"/>
</dbReference>
<feature type="domain" description="Fe/B12 periplasmic-binding" evidence="5">
    <location>
        <begin position="48"/>
        <end position="304"/>
    </location>
</feature>
<dbReference type="InterPro" id="IPR002491">
    <property type="entry name" value="ABC_transptr_periplasmic_BD"/>
</dbReference>
<gene>
    <name evidence="6" type="ORF">CJ229_004225</name>
</gene>
<dbReference type="GO" id="GO:0030288">
    <property type="term" value="C:outer membrane-bounded periplasmic space"/>
    <property type="evidence" value="ECO:0007669"/>
    <property type="project" value="TreeGrafter"/>
</dbReference>
<name>A0AAF1BP79_9STAP</name>
<organism evidence="6 7">
    <name type="scientific">Nosocomiicoccus massiliensis</name>
    <dbReference type="NCBI Taxonomy" id="1232430"/>
    <lineage>
        <taxon>Bacteria</taxon>
        <taxon>Bacillati</taxon>
        <taxon>Bacillota</taxon>
        <taxon>Bacilli</taxon>
        <taxon>Bacillales</taxon>
        <taxon>Staphylococcaceae</taxon>
        <taxon>Nosocomiicoccus</taxon>
    </lineage>
</organism>
<evidence type="ECO:0000256" key="2">
    <source>
        <dbReference type="ARBA" id="ARBA00008814"/>
    </source>
</evidence>
<keyword evidence="7" id="KW-1185">Reference proteome</keyword>
<dbReference type="EMBL" id="CP136964">
    <property type="protein sequence ID" value="WOS96920.1"/>
    <property type="molecule type" value="Genomic_DNA"/>
</dbReference>
<dbReference type="PROSITE" id="PS50983">
    <property type="entry name" value="FE_B12_PBP"/>
    <property type="match status" value="1"/>
</dbReference>
<dbReference type="KEGG" id="nmy:CJ229_004225"/>
<comment type="subcellular location">
    <subcellularLocation>
        <location evidence="1">Cell envelope</location>
    </subcellularLocation>
</comment>
<keyword evidence="3" id="KW-0813">Transport</keyword>
<evidence type="ECO:0000256" key="1">
    <source>
        <dbReference type="ARBA" id="ARBA00004196"/>
    </source>
</evidence>
<keyword evidence="4" id="KW-0732">Signal</keyword>
<dbReference type="PROSITE" id="PS51257">
    <property type="entry name" value="PROKAR_LIPOPROTEIN"/>
    <property type="match status" value="1"/>
</dbReference>
<dbReference type="PANTHER" id="PTHR30532:SF29">
    <property type="entry name" value="FE(3+) DICITRATE-BINDING PERIPLASMIC PROTEIN"/>
    <property type="match status" value="1"/>
</dbReference>
<dbReference type="PANTHER" id="PTHR30532">
    <property type="entry name" value="IRON III DICITRATE-BINDING PERIPLASMIC PROTEIN"/>
    <property type="match status" value="1"/>
</dbReference>
<evidence type="ECO:0000313" key="6">
    <source>
        <dbReference type="EMBL" id="WOS96920.1"/>
    </source>
</evidence>
<dbReference type="Proteomes" id="UP000243626">
    <property type="component" value="Chromosome"/>
</dbReference>
<sequence>MKKRLLTLSATILLAGCSTYQEVSSDENTRVITTEQAGHLELNKEIKRPVLFRAADPLNAELLGVEPVGVNSQLKGSELVEEKLDATFIEPGDFETVESLDPDLIVTYAPDEYSATYRDYAPTIEMRYITSAFNPYKKRIYLTHFYYLGVMLNKEEEAKLIADEFLEKMSTLRSQLNQQVLDMNAAVIVDEDDTYYLRPKFSSFGTEAVYDVLGFSQPKYIKRILESDDYKIYETEDYSAAKLDYLFVATDDLNNDNKKEALAKAFDINVEQVIFMDIDNFRPNDLQSIEFQSKELIQTLNKLNH</sequence>
<dbReference type="InterPro" id="IPR051313">
    <property type="entry name" value="Bact_iron-sidero_bind"/>
</dbReference>